<dbReference type="PANTHER" id="PTHR23346">
    <property type="entry name" value="TRANSLATIONAL ACTIVATOR GCN1-RELATED"/>
    <property type="match status" value="1"/>
</dbReference>
<comment type="caution">
    <text evidence="3">The sequence shown here is derived from an EMBL/GenBank/DDBJ whole genome shotgun (WGS) entry which is preliminary data.</text>
</comment>
<dbReference type="OrthoDB" id="16066at2759"/>
<dbReference type="EMBL" id="QGMJ01000008">
    <property type="protein sequence ID" value="TVY45685.1"/>
    <property type="molecule type" value="Genomic_DNA"/>
</dbReference>
<dbReference type="Pfam" id="PF24492">
    <property type="entry name" value="HEAT_ECM29"/>
    <property type="match status" value="1"/>
</dbReference>
<dbReference type="Proteomes" id="UP000462212">
    <property type="component" value="Unassembled WGS sequence"/>
</dbReference>
<dbReference type="GO" id="GO:0005737">
    <property type="term" value="C:cytoplasm"/>
    <property type="evidence" value="ECO:0007669"/>
    <property type="project" value="TreeGrafter"/>
</dbReference>
<feature type="domain" description="Proteasome adapter and scaffold protein ECM29 HEAT-repeat" evidence="2">
    <location>
        <begin position="1"/>
        <end position="93"/>
    </location>
</feature>
<dbReference type="GO" id="GO:0005634">
    <property type="term" value="C:nucleus"/>
    <property type="evidence" value="ECO:0007669"/>
    <property type="project" value="TreeGrafter"/>
</dbReference>
<protein>
    <submittedName>
        <fullName evidence="3">Proteasome-associated protein-like protein</fullName>
    </submittedName>
</protein>
<keyword evidence="1" id="KW-0677">Repeat</keyword>
<keyword evidence="4" id="KW-1185">Reference proteome</keyword>
<dbReference type="InterPro" id="IPR016024">
    <property type="entry name" value="ARM-type_fold"/>
</dbReference>
<reference evidence="3 4" key="1">
    <citation type="submission" date="2018-05" db="EMBL/GenBank/DDBJ databases">
        <title>Genome sequencing and assembly of the regulated plant pathogen Lachnellula willkommii and related sister species for the development of diagnostic species identification markers.</title>
        <authorList>
            <person name="Giroux E."/>
            <person name="Bilodeau G."/>
        </authorList>
    </citation>
    <scope>NUCLEOTIDE SEQUENCE [LARGE SCALE GENOMIC DNA]</scope>
    <source>
        <strain evidence="3 4">CBS 197.66</strain>
    </source>
</reference>
<accession>A0A8H8S576</accession>
<gene>
    <name evidence="3" type="primary">ECM29_0</name>
    <name evidence="3" type="ORF">LSUB1_G000415</name>
</gene>
<dbReference type="GO" id="GO:0060090">
    <property type="term" value="F:molecular adaptor activity"/>
    <property type="evidence" value="ECO:0007669"/>
    <property type="project" value="TreeGrafter"/>
</dbReference>
<dbReference type="GO" id="GO:0036503">
    <property type="term" value="P:ERAD pathway"/>
    <property type="evidence" value="ECO:0007669"/>
    <property type="project" value="TreeGrafter"/>
</dbReference>
<proteinExistence type="predicted"/>
<evidence type="ECO:0000313" key="3">
    <source>
        <dbReference type="EMBL" id="TVY45685.1"/>
    </source>
</evidence>
<evidence type="ECO:0000256" key="1">
    <source>
        <dbReference type="ARBA" id="ARBA00022737"/>
    </source>
</evidence>
<dbReference type="GO" id="GO:0000502">
    <property type="term" value="C:proteasome complex"/>
    <property type="evidence" value="ECO:0007669"/>
    <property type="project" value="UniProtKB-KW"/>
</dbReference>
<evidence type="ECO:0000313" key="4">
    <source>
        <dbReference type="Proteomes" id="UP000462212"/>
    </source>
</evidence>
<dbReference type="InterPro" id="IPR011989">
    <property type="entry name" value="ARM-like"/>
</dbReference>
<sequence>MKELVPHLGNAIRTSIGMPSKIGCSGVLVSLATRHSFVFRPHADSFLKLLEKAVLDRNNAVSAGYARSAGYLARLASDDSLLRLVAFSKNLYFDAEDETRRQVSADIIYAVSKFATDRFNSLASEFLPFVFFAKHDSNEHTKEQFEKTWSENVGGSRAVLLYTKEINDLAVGRLDSTKWTIKHTAALTIADVVTSSGSDISGSNAAAIWPALEKALALKTFDGKENVLEAFVKFTKAGKSLWEQEPSIAAHMKKIAIREAKRNNEAYRPYAITSLGEYAEARTDIDMFEEVYKIIAPMLEEATNDDKMDTTDDNKTGDKTEETLVTNGISAVFRAVNIKYLDPSPLTHLPDLLQLSKAVISSTRSTAGTRTALYERSKALFDGLRRRTHSQGSKHYELALGFFELLEVAGGSGPETMRLKRGEAAEMIVQAFVSGVFGMFEEGRDTCKETMKAMVVEGRRIERAPGVKAVLDRVLKAFEE</sequence>
<name>A0A8H8S576_9HELO</name>
<dbReference type="Pfam" id="PF23731">
    <property type="entry name" value="ARM_ECM29_C"/>
    <property type="match status" value="1"/>
</dbReference>
<keyword evidence="3" id="KW-0647">Proteasome</keyword>
<dbReference type="AlphaFoldDB" id="A0A8H8S576"/>
<evidence type="ECO:0000259" key="2">
    <source>
        <dbReference type="Pfam" id="PF24492"/>
    </source>
</evidence>
<dbReference type="InterPro" id="IPR055443">
    <property type="entry name" value="HEAT_ECM29"/>
</dbReference>
<dbReference type="Gene3D" id="1.25.10.10">
    <property type="entry name" value="Leucine-rich Repeat Variant"/>
    <property type="match status" value="1"/>
</dbReference>
<dbReference type="PANTHER" id="PTHR23346:SF19">
    <property type="entry name" value="PROTEASOME ADAPTER AND SCAFFOLD PROTEIN ECM29"/>
    <property type="match status" value="1"/>
</dbReference>
<organism evidence="3 4">
    <name type="scientific">Lachnellula subtilissima</name>
    <dbReference type="NCBI Taxonomy" id="602034"/>
    <lineage>
        <taxon>Eukaryota</taxon>
        <taxon>Fungi</taxon>
        <taxon>Dikarya</taxon>
        <taxon>Ascomycota</taxon>
        <taxon>Pezizomycotina</taxon>
        <taxon>Leotiomycetes</taxon>
        <taxon>Helotiales</taxon>
        <taxon>Lachnaceae</taxon>
        <taxon>Lachnellula</taxon>
    </lineage>
</organism>
<dbReference type="SUPFAM" id="SSF48371">
    <property type="entry name" value="ARM repeat"/>
    <property type="match status" value="1"/>
</dbReference>